<feature type="compositionally biased region" description="Basic and acidic residues" evidence="1">
    <location>
        <begin position="69"/>
        <end position="79"/>
    </location>
</feature>
<evidence type="ECO:0000313" key="3">
    <source>
        <dbReference type="Proteomes" id="UP000291301"/>
    </source>
</evidence>
<gene>
    <name evidence="2" type="ORF">E0D97_06455</name>
</gene>
<reference evidence="2 3" key="1">
    <citation type="journal article" date="2015" name="Antonie Van Leeuwenhoek">
        <title>Oricola cellulosilytica gen. nov., sp. nov., a cellulose-degrading bacterium of the family Phyllobacteriaceae isolated from surface seashore water, and emended descriptions of Mesorhizobium loti and Phyllobacterium myrsinacearum.</title>
        <authorList>
            <person name="Hameed A."/>
            <person name="Shahina M."/>
            <person name="Lai W.A."/>
            <person name="Lin S.Y."/>
            <person name="Young L.S."/>
            <person name="Liu Y.C."/>
            <person name="Hsu Y.H."/>
            <person name="Young C.C."/>
        </authorList>
    </citation>
    <scope>NUCLEOTIDE SEQUENCE [LARGE SCALE GENOMIC DNA]</scope>
    <source>
        <strain evidence="2 3">KCTC 52183</strain>
    </source>
</reference>
<feature type="region of interest" description="Disordered" evidence="1">
    <location>
        <begin position="42"/>
        <end position="108"/>
    </location>
</feature>
<feature type="compositionally biased region" description="Basic and acidic residues" evidence="1">
    <location>
        <begin position="42"/>
        <end position="61"/>
    </location>
</feature>
<dbReference type="Proteomes" id="UP000291301">
    <property type="component" value="Unassembled WGS sequence"/>
</dbReference>
<dbReference type="RefSeq" id="WP_131566955.1">
    <property type="nucleotide sequence ID" value="NZ_JAINFK010000004.1"/>
</dbReference>
<feature type="compositionally biased region" description="Basic and acidic residues" evidence="1">
    <location>
        <begin position="124"/>
        <end position="134"/>
    </location>
</feature>
<name>A0A4R0PI04_9HYPH</name>
<keyword evidence="3" id="KW-1185">Reference proteome</keyword>
<dbReference type="EMBL" id="SJST01000002">
    <property type="protein sequence ID" value="TCD15184.1"/>
    <property type="molecule type" value="Genomic_DNA"/>
</dbReference>
<feature type="region of interest" description="Disordered" evidence="1">
    <location>
        <begin position="124"/>
        <end position="149"/>
    </location>
</feature>
<feature type="region of interest" description="Disordered" evidence="1">
    <location>
        <begin position="161"/>
        <end position="199"/>
    </location>
</feature>
<dbReference type="AlphaFoldDB" id="A0A4R0PI04"/>
<evidence type="ECO:0000256" key="1">
    <source>
        <dbReference type="SAM" id="MobiDB-lite"/>
    </source>
</evidence>
<protein>
    <submittedName>
        <fullName evidence="2">Uncharacterized protein</fullName>
    </submittedName>
</protein>
<evidence type="ECO:0000313" key="2">
    <source>
        <dbReference type="EMBL" id="TCD15184.1"/>
    </source>
</evidence>
<accession>A0A4R0PI04</accession>
<proteinExistence type="predicted"/>
<organism evidence="2 3">
    <name type="scientific">Oricola cellulosilytica</name>
    <dbReference type="NCBI Taxonomy" id="1429082"/>
    <lineage>
        <taxon>Bacteria</taxon>
        <taxon>Pseudomonadati</taxon>
        <taxon>Pseudomonadota</taxon>
        <taxon>Alphaproteobacteria</taxon>
        <taxon>Hyphomicrobiales</taxon>
        <taxon>Ahrensiaceae</taxon>
        <taxon>Oricola</taxon>
    </lineage>
</organism>
<comment type="caution">
    <text evidence="2">The sequence shown here is derived from an EMBL/GenBank/DDBJ whole genome shotgun (WGS) entry which is preliminary data.</text>
</comment>
<sequence>MFQRLFTKSVPQQRLEGAIDHLSDREAQEALRARSAAMIQRLERRSSEARRKAVEEQEARLKAITTPPRADDGLARRTQPDLAESPAPVIYQSATDSETDRGVPTGAMADCEQYGEDEFIASEEHPPVQHEGAEVKVSAADPDDDELRRTAEEAKVRIAARLKAREEGEGAEPSETEGRLDFGHDVPPLVDDGEPVDGG</sequence>